<comment type="caution">
    <text evidence="3">The sequence shown here is derived from an EMBL/GenBank/DDBJ whole genome shotgun (WGS) entry which is preliminary data.</text>
</comment>
<feature type="transmembrane region" description="Helical" evidence="1">
    <location>
        <begin position="69"/>
        <end position="89"/>
    </location>
</feature>
<proteinExistence type="predicted"/>
<keyword evidence="1" id="KW-0472">Membrane</keyword>
<keyword evidence="2" id="KW-0732">Signal</keyword>
<gene>
    <name evidence="3" type="ORF">PIB30_038981</name>
</gene>
<protein>
    <submittedName>
        <fullName evidence="3">Uncharacterized protein</fullName>
    </submittedName>
</protein>
<evidence type="ECO:0000256" key="1">
    <source>
        <dbReference type="SAM" id="Phobius"/>
    </source>
</evidence>
<dbReference type="Proteomes" id="UP001341840">
    <property type="component" value="Unassembled WGS sequence"/>
</dbReference>
<evidence type="ECO:0000313" key="4">
    <source>
        <dbReference type="Proteomes" id="UP001341840"/>
    </source>
</evidence>
<name>A0ABU6XC97_9FABA</name>
<feature type="transmembrane region" description="Helical" evidence="1">
    <location>
        <begin position="101"/>
        <end position="123"/>
    </location>
</feature>
<keyword evidence="1" id="KW-0812">Transmembrane</keyword>
<feature type="chain" id="PRO_5046551941" evidence="2">
    <location>
        <begin position="26"/>
        <end position="192"/>
    </location>
</feature>
<reference evidence="3 4" key="1">
    <citation type="journal article" date="2023" name="Plants (Basel)">
        <title>Bridging the Gap: Combining Genomics and Transcriptomics Approaches to Understand Stylosanthes scabra, an Orphan Legume from the Brazilian Caatinga.</title>
        <authorList>
            <person name="Ferreira-Neto J.R.C."/>
            <person name="da Silva M.D."/>
            <person name="Binneck E."/>
            <person name="de Melo N.F."/>
            <person name="da Silva R.H."/>
            <person name="de Melo A.L.T.M."/>
            <person name="Pandolfi V."/>
            <person name="Bustamante F.O."/>
            <person name="Brasileiro-Vidal A.C."/>
            <person name="Benko-Iseppon A.M."/>
        </authorList>
    </citation>
    <scope>NUCLEOTIDE SEQUENCE [LARGE SCALE GENOMIC DNA]</scope>
    <source>
        <tissue evidence="3">Leaves</tissue>
    </source>
</reference>
<dbReference type="EMBL" id="JASCZI010211652">
    <property type="protein sequence ID" value="MED6195557.1"/>
    <property type="molecule type" value="Genomic_DNA"/>
</dbReference>
<organism evidence="3 4">
    <name type="scientific">Stylosanthes scabra</name>
    <dbReference type="NCBI Taxonomy" id="79078"/>
    <lineage>
        <taxon>Eukaryota</taxon>
        <taxon>Viridiplantae</taxon>
        <taxon>Streptophyta</taxon>
        <taxon>Embryophyta</taxon>
        <taxon>Tracheophyta</taxon>
        <taxon>Spermatophyta</taxon>
        <taxon>Magnoliopsida</taxon>
        <taxon>eudicotyledons</taxon>
        <taxon>Gunneridae</taxon>
        <taxon>Pentapetalae</taxon>
        <taxon>rosids</taxon>
        <taxon>fabids</taxon>
        <taxon>Fabales</taxon>
        <taxon>Fabaceae</taxon>
        <taxon>Papilionoideae</taxon>
        <taxon>50 kb inversion clade</taxon>
        <taxon>dalbergioids sensu lato</taxon>
        <taxon>Dalbergieae</taxon>
        <taxon>Pterocarpus clade</taxon>
        <taxon>Stylosanthes</taxon>
    </lineage>
</organism>
<accession>A0ABU6XC97</accession>
<evidence type="ECO:0000313" key="3">
    <source>
        <dbReference type="EMBL" id="MED6195557.1"/>
    </source>
</evidence>
<keyword evidence="4" id="KW-1185">Reference proteome</keyword>
<sequence>MFLLSMRFYYMLALLLVTGSSPLLAVVPEVHLCYMSRAGTWPLWTGSTTFDRSEPYWGLSLSNRRLRCILSPFVLLAPLVDLALLFPSVPATVFIGSVSDLPIVLLGPLFLVGTIPTSPWYYLNDSVHLPIFTHQAPALAPALPQKSTSFSSGSSSNGSYVGYGSVTSGSASDASSDDDLVNRHFAGIFPPL</sequence>
<feature type="signal peptide" evidence="2">
    <location>
        <begin position="1"/>
        <end position="25"/>
    </location>
</feature>
<keyword evidence="1" id="KW-1133">Transmembrane helix</keyword>
<evidence type="ECO:0000256" key="2">
    <source>
        <dbReference type="SAM" id="SignalP"/>
    </source>
</evidence>